<keyword evidence="4" id="KW-0862">Zinc</keyword>
<dbReference type="PROSITE" id="PS00636">
    <property type="entry name" value="DNAJ_1"/>
    <property type="match status" value="1"/>
</dbReference>
<dbReference type="EMBL" id="CP002514">
    <property type="protein sequence ID" value="AEP12644.1"/>
    <property type="molecule type" value="Genomic_DNA"/>
</dbReference>
<dbReference type="CDD" id="cd10747">
    <property type="entry name" value="DnaJ_C"/>
    <property type="match status" value="1"/>
</dbReference>
<keyword evidence="5" id="KW-0143">Chaperone</keyword>
<dbReference type="HOGENOM" id="CLU_017633_0_0_0"/>
<evidence type="ECO:0000313" key="8">
    <source>
        <dbReference type="Proteomes" id="UP000006791"/>
    </source>
</evidence>
<keyword evidence="3" id="KW-0863">Zinc-finger</keyword>
<dbReference type="InterPro" id="IPR002939">
    <property type="entry name" value="DnaJ_C"/>
</dbReference>
<dbReference type="PANTHER" id="PTHR43096:SF52">
    <property type="entry name" value="DNAJ HOMOLOG 1, MITOCHONDRIAL-RELATED"/>
    <property type="match status" value="1"/>
</dbReference>
<keyword evidence="1" id="KW-0479">Metal-binding</keyword>
<keyword evidence="2" id="KW-0677">Repeat</keyword>
<name>G2LHI0_CHLTF</name>
<dbReference type="Gene3D" id="2.60.260.20">
    <property type="entry name" value="Urease metallochaperone UreE, N-terminal domain"/>
    <property type="match status" value="2"/>
</dbReference>
<dbReference type="Pfam" id="PF01556">
    <property type="entry name" value="DnaJ_C"/>
    <property type="match status" value="1"/>
</dbReference>
<dbReference type="Gene3D" id="1.10.287.110">
    <property type="entry name" value="DnaJ domain"/>
    <property type="match status" value="1"/>
</dbReference>
<evidence type="ECO:0000259" key="6">
    <source>
        <dbReference type="PROSITE" id="PS50076"/>
    </source>
</evidence>
<dbReference type="Pfam" id="PF00226">
    <property type="entry name" value="DnaJ"/>
    <property type="match status" value="1"/>
</dbReference>
<organism evidence="7 8">
    <name type="scientific">Chloracidobacterium thermophilum (strain B)</name>
    <dbReference type="NCBI Taxonomy" id="981222"/>
    <lineage>
        <taxon>Bacteria</taxon>
        <taxon>Pseudomonadati</taxon>
        <taxon>Acidobacteriota</taxon>
        <taxon>Terriglobia</taxon>
        <taxon>Terriglobales</taxon>
        <taxon>Acidobacteriaceae</taxon>
        <taxon>Chloracidobacterium</taxon>
    </lineage>
</organism>
<dbReference type="InterPro" id="IPR008971">
    <property type="entry name" value="HSP40/DnaJ_pept-bd"/>
</dbReference>
<dbReference type="PRINTS" id="PR00625">
    <property type="entry name" value="JDOMAIN"/>
</dbReference>
<evidence type="ECO:0000256" key="5">
    <source>
        <dbReference type="ARBA" id="ARBA00023186"/>
    </source>
</evidence>
<evidence type="ECO:0000256" key="1">
    <source>
        <dbReference type="ARBA" id="ARBA00022723"/>
    </source>
</evidence>
<dbReference type="SUPFAM" id="SSF49493">
    <property type="entry name" value="HSP40/DnaJ peptide-binding domain"/>
    <property type="match status" value="2"/>
</dbReference>
<feature type="domain" description="J" evidence="6">
    <location>
        <begin position="11"/>
        <end position="76"/>
    </location>
</feature>
<evidence type="ECO:0000256" key="4">
    <source>
        <dbReference type="ARBA" id="ARBA00022833"/>
    </source>
</evidence>
<dbReference type="CDD" id="cd06257">
    <property type="entry name" value="DnaJ"/>
    <property type="match status" value="1"/>
</dbReference>
<proteinExistence type="predicted"/>
<dbReference type="SUPFAM" id="SSF46565">
    <property type="entry name" value="Chaperone J-domain"/>
    <property type="match status" value="1"/>
</dbReference>
<dbReference type="GO" id="GO:0005737">
    <property type="term" value="C:cytoplasm"/>
    <property type="evidence" value="ECO:0007669"/>
    <property type="project" value="TreeGrafter"/>
</dbReference>
<evidence type="ECO:0000313" key="7">
    <source>
        <dbReference type="EMBL" id="AEP12644.1"/>
    </source>
</evidence>
<sequence>MVTEATMAKQDYYATLGVPRTASAEEIKKAYRRLARKYHPDVNPGDKAAEEKFKSISEAFDVLGDEEKRKVYDRFGVYTEAHAEAAKRGATGSGIPFDFSTFDFGGAAGGTSFRDIFAEMFGGGRATGRSPFPQAGRDIEQPVSITFEQAMEGATVKVTLPPMAGRPAETITARIPAGVDNGSKVRIAGKGYPGVNGGPPGDLYLVTNVGSHPFFTRKGDNIYCTVPITVPEAALGARIEVPTVGGKAQLRIPPGTQSGQKFRLREKGFPVLRSPGQRGDQFVEVKIVLPSVISEETKELLRQYERLNPENPRKSLGVE</sequence>
<reference evidence="7 8" key="1">
    <citation type="journal article" date="2012" name="Environ. Microbiol.">
        <title>Complete genome of Candidatus Chloracidobacterium thermophilum, a chlorophyll-based photoheterotroph belonging to the phylum Acidobacteria.</title>
        <authorList>
            <person name="Garcia Costas A.M."/>
            <person name="Liu Z."/>
            <person name="Tomsho L.P."/>
            <person name="Schuster S.C."/>
            <person name="Ward D.M."/>
            <person name="Bryant D.A."/>
        </authorList>
    </citation>
    <scope>NUCLEOTIDE SEQUENCE [LARGE SCALE GENOMIC DNA]</scope>
    <source>
        <strain evidence="7 8">B</strain>
    </source>
</reference>
<dbReference type="GO" id="GO:0042026">
    <property type="term" value="P:protein refolding"/>
    <property type="evidence" value="ECO:0007669"/>
    <property type="project" value="TreeGrafter"/>
</dbReference>
<accession>G2LHI0</accession>
<dbReference type="FunFam" id="1.10.287.110:FF:000034">
    <property type="entry name" value="Chaperone protein DnaJ"/>
    <property type="match status" value="1"/>
</dbReference>
<gene>
    <name evidence="7" type="ordered locus">Cabther_A1898</name>
</gene>
<dbReference type="InterPro" id="IPR001623">
    <property type="entry name" value="DnaJ_domain"/>
</dbReference>
<dbReference type="InterPro" id="IPR018253">
    <property type="entry name" value="DnaJ_domain_CS"/>
</dbReference>
<dbReference type="AlphaFoldDB" id="G2LHI0"/>
<dbReference type="PROSITE" id="PS50076">
    <property type="entry name" value="DNAJ_2"/>
    <property type="match status" value="1"/>
</dbReference>
<dbReference type="InterPro" id="IPR036869">
    <property type="entry name" value="J_dom_sf"/>
</dbReference>
<protein>
    <submittedName>
        <fullName evidence="7">DnaJ-class molecular chaperone with C-terminal Zn finger domain</fullName>
    </submittedName>
</protein>
<evidence type="ECO:0000256" key="2">
    <source>
        <dbReference type="ARBA" id="ARBA00022737"/>
    </source>
</evidence>
<dbReference type="SMART" id="SM00271">
    <property type="entry name" value="DnaJ"/>
    <property type="match status" value="1"/>
</dbReference>
<dbReference type="KEGG" id="ctm:Cabther_A1898"/>
<evidence type="ECO:0000256" key="3">
    <source>
        <dbReference type="ARBA" id="ARBA00022771"/>
    </source>
</evidence>
<dbReference type="PANTHER" id="PTHR43096">
    <property type="entry name" value="DNAJ HOMOLOG 1, MITOCHONDRIAL-RELATED"/>
    <property type="match status" value="1"/>
</dbReference>
<dbReference type="FunFam" id="2.60.260.20:FF:000005">
    <property type="entry name" value="Chaperone protein dnaJ 1, mitochondrial"/>
    <property type="match status" value="1"/>
</dbReference>
<dbReference type="GO" id="GO:0008270">
    <property type="term" value="F:zinc ion binding"/>
    <property type="evidence" value="ECO:0007669"/>
    <property type="project" value="UniProtKB-KW"/>
</dbReference>
<dbReference type="Proteomes" id="UP000006791">
    <property type="component" value="Chromosome 1"/>
</dbReference>
<dbReference type="STRING" id="981222.Cabther_A1898"/>
<dbReference type="GO" id="GO:0051082">
    <property type="term" value="F:unfolded protein binding"/>
    <property type="evidence" value="ECO:0007669"/>
    <property type="project" value="InterPro"/>
</dbReference>
<keyword evidence="8" id="KW-1185">Reference proteome</keyword>